<organism evidence="1 2">
    <name type="scientific">Triparma columacea</name>
    <dbReference type="NCBI Taxonomy" id="722753"/>
    <lineage>
        <taxon>Eukaryota</taxon>
        <taxon>Sar</taxon>
        <taxon>Stramenopiles</taxon>
        <taxon>Ochrophyta</taxon>
        <taxon>Bolidophyceae</taxon>
        <taxon>Parmales</taxon>
        <taxon>Triparmaceae</taxon>
        <taxon>Triparma</taxon>
    </lineage>
</organism>
<reference evidence="2" key="1">
    <citation type="journal article" date="2023" name="Commun. Biol.">
        <title>Genome analysis of Parmales, the sister group of diatoms, reveals the evolutionary specialization of diatoms from phago-mixotrophs to photoautotrophs.</title>
        <authorList>
            <person name="Ban H."/>
            <person name="Sato S."/>
            <person name="Yoshikawa S."/>
            <person name="Yamada K."/>
            <person name="Nakamura Y."/>
            <person name="Ichinomiya M."/>
            <person name="Sato N."/>
            <person name="Blanc-Mathieu R."/>
            <person name="Endo H."/>
            <person name="Kuwata A."/>
            <person name="Ogata H."/>
        </authorList>
    </citation>
    <scope>NUCLEOTIDE SEQUENCE [LARGE SCALE GENOMIC DNA]</scope>
</reference>
<keyword evidence="2" id="KW-1185">Reference proteome</keyword>
<name>A0A9W7GAW8_9STRA</name>
<dbReference type="EMBL" id="BRYA01000118">
    <property type="protein sequence ID" value="GMI40092.1"/>
    <property type="molecule type" value="Genomic_DNA"/>
</dbReference>
<dbReference type="Proteomes" id="UP001165065">
    <property type="component" value="Unassembled WGS sequence"/>
</dbReference>
<gene>
    <name evidence="1" type="ORF">TrCOL_g946</name>
</gene>
<evidence type="ECO:0000313" key="2">
    <source>
        <dbReference type="Proteomes" id="UP001165065"/>
    </source>
</evidence>
<dbReference type="AlphaFoldDB" id="A0A9W7GAW8"/>
<comment type="caution">
    <text evidence="1">The sequence shown here is derived from an EMBL/GenBank/DDBJ whole genome shotgun (WGS) entry which is preliminary data.</text>
</comment>
<sequence>MKASLESKIVSLLSDIPANESEADLDETLTMLSLPFIFSTYNLSSTLASIISSSTSDVKQIRELDKELRNVNEEVELLSQISLLRKCIPNYLRPPLL</sequence>
<accession>A0A9W7GAW8</accession>
<evidence type="ECO:0000313" key="1">
    <source>
        <dbReference type="EMBL" id="GMI40092.1"/>
    </source>
</evidence>
<protein>
    <submittedName>
        <fullName evidence="1">Uncharacterized protein</fullName>
    </submittedName>
</protein>
<proteinExistence type="predicted"/>